<dbReference type="PANTHER" id="PTHR32020">
    <property type="entry name" value="LIN-8 DOMAIN CONTAINING-RELATED"/>
    <property type="match status" value="1"/>
</dbReference>
<evidence type="ECO:0000313" key="2">
    <source>
        <dbReference type="EMBL" id="PIC49237.1"/>
    </source>
</evidence>
<feature type="compositionally biased region" description="Low complexity" evidence="1">
    <location>
        <begin position="308"/>
        <end position="324"/>
    </location>
</feature>
<dbReference type="Pfam" id="PF03353">
    <property type="entry name" value="Lin-8"/>
    <property type="match status" value="1"/>
</dbReference>
<feature type="region of interest" description="Disordered" evidence="1">
    <location>
        <begin position="208"/>
        <end position="293"/>
    </location>
</feature>
<feature type="compositionally biased region" description="Polar residues" evidence="1">
    <location>
        <begin position="221"/>
        <end position="241"/>
    </location>
</feature>
<feature type="region of interest" description="Disordered" evidence="1">
    <location>
        <begin position="394"/>
        <end position="518"/>
    </location>
</feature>
<organism evidence="2 3">
    <name type="scientific">Caenorhabditis nigoni</name>
    <dbReference type="NCBI Taxonomy" id="1611254"/>
    <lineage>
        <taxon>Eukaryota</taxon>
        <taxon>Metazoa</taxon>
        <taxon>Ecdysozoa</taxon>
        <taxon>Nematoda</taxon>
        <taxon>Chromadorea</taxon>
        <taxon>Rhabditida</taxon>
        <taxon>Rhabditina</taxon>
        <taxon>Rhabditomorpha</taxon>
        <taxon>Rhabditoidea</taxon>
        <taxon>Rhabditidae</taxon>
        <taxon>Peloderinae</taxon>
        <taxon>Caenorhabditis</taxon>
    </lineage>
</organism>
<dbReference type="EMBL" id="PDUG01000002">
    <property type="protein sequence ID" value="PIC49237.1"/>
    <property type="molecule type" value="Genomic_DNA"/>
</dbReference>
<comment type="caution">
    <text evidence="2">The sequence shown here is derived from an EMBL/GenBank/DDBJ whole genome shotgun (WGS) entry which is preliminary data.</text>
</comment>
<keyword evidence="3" id="KW-1185">Reference proteome</keyword>
<gene>
    <name evidence="2" type="primary">Cnig_chr_II.g7906</name>
    <name evidence="2" type="ORF">B9Z55_007906</name>
</gene>
<feature type="compositionally biased region" description="Pro residues" evidence="1">
    <location>
        <begin position="485"/>
        <end position="496"/>
    </location>
</feature>
<feature type="compositionally biased region" description="Low complexity" evidence="1">
    <location>
        <begin position="396"/>
        <end position="433"/>
    </location>
</feature>
<proteinExistence type="predicted"/>
<evidence type="ECO:0000256" key="1">
    <source>
        <dbReference type="SAM" id="MobiDB-lite"/>
    </source>
</evidence>
<reference evidence="3" key="1">
    <citation type="submission" date="2017-10" db="EMBL/GenBank/DDBJ databases">
        <title>Rapid genome shrinkage in a self-fertile nematode reveals novel sperm competition proteins.</title>
        <authorList>
            <person name="Yin D."/>
            <person name="Schwarz E.M."/>
            <person name="Thomas C.G."/>
            <person name="Felde R.L."/>
            <person name="Korf I.F."/>
            <person name="Cutter A.D."/>
            <person name="Schartner C.M."/>
            <person name="Ralston E.J."/>
            <person name="Meyer B.J."/>
            <person name="Haag E.S."/>
        </authorList>
    </citation>
    <scope>NUCLEOTIDE SEQUENCE [LARGE SCALE GENOMIC DNA]</scope>
    <source>
        <strain evidence="3">JU1422</strain>
    </source>
</reference>
<evidence type="ECO:0000313" key="3">
    <source>
        <dbReference type="Proteomes" id="UP000230233"/>
    </source>
</evidence>
<protein>
    <submittedName>
        <fullName evidence="2">Uncharacterized protein</fullName>
    </submittedName>
</protein>
<dbReference type="InterPro" id="IPR005020">
    <property type="entry name" value="LIN-8"/>
</dbReference>
<feature type="region of interest" description="Disordered" evidence="1">
    <location>
        <begin position="306"/>
        <end position="368"/>
    </location>
</feature>
<accession>A0A2G5VBX5</accession>
<feature type="compositionally biased region" description="Polar residues" evidence="1">
    <location>
        <begin position="353"/>
        <end position="362"/>
    </location>
</feature>
<feature type="compositionally biased region" description="Basic and acidic residues" evidence="1">
    <location>
        <begin position="208"/>
        <end position="218"/>
    </location>
</feature>
<dbReference type="Proteomes" id="UP000230233">
    <property type="component" value="Chromosome II"/>
</dbReference>
<feature type="compositionally biased region" description="Low complexity" evidence="1">
    <location>
        <begin position="467"/>
        <end position="483"/>
    </location>
</feature>
<name>A0A2G5VBX5_9PELO</name>
<feature type="compositionally biased region" description="Polar residues" evidence="1">
    <location>
        <begin position="457"/>
        <end position="466"/>
    </location>
</feature>
<dbReference type="GO" id="GO:0005634">
    <property type="term" value="C:nucleus"/>
    <property type="evidence" value="ECO:0007669"/>
    <property type="project" value="TreeGrafter"/>
</dbReference>
<dbReference type="AlphaFoldDB" id="A0A2G5VBX5"/>
<feature type="compositionally biased region" description="Pro residues" evidence="1">
    <location>
        <begin position="325"/>
        <end position="336"/>
    </location>
</feature>
<dbReference type="STRING" id="1611254.A0A2G5VBX5"/>
<dbReference type="PANTHER" id="PTHR32020:SF3">
    <property type="entry name" value="ARID DOMAIN-CONTAINING PROTEIN-RELATED"/>
    <property type="match status" value="1"/>
</dbReference>
<feature type="compositionally biased region" description="Polar residues" evidence="1">
    <location>
        <begin position="264"/>
        <end position="293"/>
    </location>
</feature>
<sequence>MLNAQIKADPERPIWDQALTEEQRKMYPKLPGYQYTIDMPSYLECIRSASNGVDDNAKQDDTVIFTILEEIGKFPKLWSSACPGKEHAMWPIVGFHIYRRLGRILSLATIKYIFAQSRAKMRRRLTFMIKSHTGISIENLEDKMWCFPEYRVLRYYRYQTKDLETRLRRDQLTDKAGKPIEIYLDDEDEAFDVENYVEPVEEVQVLEQHGEPVGRDDDSSSVENRTPPRAQNGQDGHSPTIPSRKRRPVEDVFNQSGPLLPPNFAQNPRSAPAWNFQQRPGPSNSQANCQPTTQNQVNNWSQQRAFYSQQTSQNQQNSRQQNPMNLPPMNRPPPGYVPAVQQNPQAPPAPQQRSQLHQHISPQQREQLREQLQQMTPLQRIQILEQAQHSRLMREQAQLQNAQQKGSQQNHQQQIHQQQQQQQQRAAHQQRPQQGPPGPQRPSGPQGPSGPQPLSQMEQAYQNNLHQQHQQQRAPQQRPTGPQGPQGPPAPQPRPQMPQGLQIPGTMPQPAPQQPRPQSDKFILGIEHVWRQFFRIATQSPEKLDLIRRNVNQTLCLLDGDLPLNCTHFQLFEKLNSLFPSKNPSVLVEQ</sequence>